<reference evidence="3" key="1">
    <citation type="submission" date="2020-12" db="EMBL/GenBank/DDBJ databases">
        <title>Antrihabitans popcorni sp. nov. and Antrihabitans auranticaus sp. nov., isolated from a larva cave.</title>
        <authorList>
            <person name="Lee S.D."/>
            <person name="Kim I.S."/>
        </authorList>
    </citation>
    <scope>NUCLEOTIDE SEQUENCE</scope>
    <source>
        <strain evidence="3">YC3-6</strain>
    </source>
</reference>
<keyword evidence="4" id="KW-1185">Reference proteome</keyword>
<keyword evidence="1" id="KW-1133">Transmembrane helix</keyword>
<dbReference type="InterPro" id="IPR058489">
    <property type="entry name" value="DUF8176"/>
</dbReference>
<accession>A0A934NX45</accession>
<dbReference type="AlphaFoldDB" id="A0A934NX45"/>
<evidence type="ECO:0000313" key="3">
    <source>
        <dbReference type="EMBL" id="MBJ8342910.1"/>
    </source>
</evidence>
<gene>
    <name evidence="3" type="ORF">JGU71_28870</name>
</gene>
<evidence type="ECO:0000313" key="4">
    <source>
        <dbReference type="Proteomes" id="UP000655868"/>
    </source>
</evidence>
<keyword evidence="1" id="KW-0812">Transmembrane</keyword>
<dbReference type="Proteomes" id="UP000655868">
    <property type="component" value="Unassembled WGS sequence"/>
</dbReference>
<evidence type="ECO:0000256" key="1">
    <source>
        <dbReference type="SAM" id="Phobius"/>
    </source>
</evidence>
<feature type="domain" description="DUF8176" evidence="2">
    <location>
        <begin position="148"/>
        <end position="274"/>
    </location>
</feature>
<organism evidence="3 4">
    <name type="scientific">Antrihabitans stalagmiti</name>
    <dbReference type="NCBI Taxonomy" id="2799499"/>
    <lineage>
        <taxon>Bacteria</taxon>
        <taxon>Bacillati</taxon>
        <taxon>Actinomycetota</taxon>
        <taxon>Actinomycetes</taxon>
        <taxon>Mycobacteriales</taxon>
        <taxon>Nocardiaceae</taxon>
        <taxon>Antrihabitans</taxon>
    </lineage>
</organism>
<evidence type="ECO:0000259" key="2">
    <source>
        <dbReference type="Pfam" id="PF26527"/>
    </source>
</evidence>
<dbReference type="RefSeq" id="WP_199708611.1">
    <property type="nucleotide sequence ID" value="NZ_JAEMNV010000017.1"/>
</dbReference>
<dbReference type="EMBL" id="JAEMNV010000017">
    <property type="protein sequence ID" value="MBJ8342910.1"/>
    <property type="molecule type" value="Genomic_DNA"/>
</dbReference>
<name>A0A934NX45_9NOCA</name>
<protein>
    <recommendedName>
        <fullName evidence="2">DUF8176 domain-containing protein</fullName>
    </recommendedName>
</protein>
<sequence length="280" mass="29016">MANVDDDLDLSGSREAPLVIPPLRVLHAEPAGGDIDWMAWLDLPGSDTALTEPPVDITDPNTASATAQVALDPDPIAPLVDSVVRRRTQRARKRRGTVVVAAAASSVLVAGLVVFGVVLSDTDTTAAPPPPPPPPLVAAAPAPVSLAPWCPSENSANRVVGNGSGSIVRNTPQAMPGAAEILDLEHAMYVARSAEATRTVMAPTAKVAPIEATRAAIATIPANTQHCVHIVPVAPDRLGVTVEERRPDQTVSTHDLLITTAREPDGRILIASIEPGAGAR</sequence>
<proteinExistence type="predicted"/>
<comment type="caution">
    <text evidence="3">The sequence shown here is derived from an EMBL/GenBank/DDBJ whole genome shotgun (WGS) entry which is preliminary data.</text>
</comment>
<dbReference type="Pfam" id="PF26527">
    <property type="entry name" value="DUF8176"/>
    <property type="match status" value="1"/>
</dbReference>
<feature type="transmembrane region" description="Helical" evidence="1">
    <location>
        <begin position="96"/>
        <end position="119"/>
    </location>
</feature>
<keyword evidence="1" id="KW-0472">Membrane</keyword>